<feature type="transmembrane region" description="Helical" evidence="1">
    <location>
        <begin position="6"/>
        <end position="24"/>
    </location>
</feature>
<comment type="caution">
    <text evidence="2">The sequence shown here is derived from an EMBL/GenBank/DDBJ whole genome shotgun (WGS) entry which is preliminary data.</text>
</comment>
<name>A0A8T2SX76_CERRI</name>
<evidence type="ECO:0000313" key="2">
    <source>
        <dbReference type="EMBL" id="KAH7373127.1"/>
    </source>
</evidence>
<dbReference type="OMA" id="THLVVRI"/>
<dbReference type="GO" id="GO:0006888">
    <property type="term" value="P:endoplasmic reticulum to Golgi vesicle-mediated transport"/>
    <property type="evidence" value="ECO:0007669"/>
    <property type="project" value="UniProtKB-UniRule"/>
</dbReference>
<keyword evidence="1" id="KW-1133">Transmembrane helix</keyword>
<keyword evidence="1" id="KW-0813">Transport</keyword>
<keyword evidence="1" id="KW-0812">Transmembrane</keyword>
<gene>
    <name evidence="2" type="ORF">KP509_17G038500</name>
</gene>
<dbReference type="GO" id="GO:0005789">
    <property type="term" value="C:endoplasmic reticulum membrane"/>
    <property type="evidence" value="ECO:0007669"/>
    <property type="project" value="UniProtKB-SubCell"/>
</dbReference>
<comment type="subcellular location">
    <subcellularLocation>
        <location evidence="1">Endoplasmic reticulum membrane</location>
        <topology evidence="1">Multi-pass membrane protein</topology>
    </subcellularLocation>
</comment>
<feature type="transmembrane region" description="Helical" evidence="1">
    <location>
        <begin position="94"/>
        <end position="114"/>
    </location>
</feature>
<comment type="function">
    <text evidence="1">May play a role in anterograde transport of membrane proteins from the endoplasmic reticulum to the Golgi.</text>
</comment>
<dbReference type="EMBL" id="CM035422">
    <property type="protein sequence ID" value="KAH7373127.1"/>
    <property type="molecule type" value="Genomic_DNA"/>
</dbReference>
<accession>A0A8T2SX76</accession>
<evidence type="ECO:0000256" key="1">
    <source>
        <dbReference type="RuleBase" id="RU367026"/>
    </source>
</evidence>
<keyword evidence="1" id="KW-0931">ER-Golgi transport</keyword>
<keyword evidence="1" id="KW-0653">Protein transport</keyword>
<dbReference type="PANTHER" id="PTHR12701">
    <property type="entry name" value="BCR-ASSOCIATED PROTEIN, BAP"/>
    <property type="match status" value="1"/>
</dbReference>
<dbReference type="AlphaFoldDB" id="A0A8T2SX76"/>
<dbReference type="InterPro" id="IPR008417">
    <property type="entry name" value="BAP29/BAP31"/>
</dbReference>
<dbReference type="GO" id="GO:0006886">
    <property type="term" value="P:intracellular protein transport"/>
    <property type="evidence" value="ECO:0007669"/>
    <property type="project" value="UniProtKB-UniRule"/>
</dbReference>
<dbReference type="PANTHER" id="PTHR12701:SF12">
    <property type="entry name" value="ENDOPLASMIC RETICULUM TRANSMEMBRANE PROTEIN"/>
    <property type="match status" value="1"/>
</dbReference>
<evidence type="ECO:0000313" key="3">
    <source>
        <dbReference type="Proteomes" id="UP000825935"/>
    </source>
</evidence>
<dbReference type="OrthoDB" id="1645261at2759"/>
<keyword evidence="3" id="KW-1185">Reference proteome</keyword>
<reference evidence="2" key="1">
    <citation type="submission" date="2021-08" db="EMBL/GenBank/DDBJ databases">
        <title>WGS assembly of Ceratopteris richardii.</title>
        <authorList>
            <person name="Marchant D.B."/>
            <person name="Chen G."/>
            <person name="Jenkins J."/>
            <person name="Shu S."/>
            <person name="Leebens-Mack J."/>
            <person name="Grimwood J."/>
            <person name="Schmutz J."/>
            <person name="Soltis P."/>
            <person name="Soltis D."/>
            <person name="Chen Z.-H."/>
        </authorList>
    </citation>
    <scope>NUCLEOTIDE SEQUENCE</scope>
    <source>
        <strain evidence="2">Whitten #5841</strain>
        <tissue evidence="2">Leaf</tissue>
    </source>
</reference>
<comment type="similarity">
    <text evidence="1">Belongs to the BCAP29/BCAP31 family.</text>
</comment>
<sequence>MALEWAVLSYIVGAEAIVLLLITMPGLERLRKGLIAVARSCLQPLLATIPFCLFLLLDIYWKYEHMPICEGPVCSTAEHTKHAKSMMKSQRNTVLVLSALLLYWLLYCTTHMLVQIDRLNQQVKQLQRHSD</sequence>
<proteinExistence type="inferred from homology"/>
<protein>
    <recommendedName>
        <fullName evidence="1">Endoplasmic reticulum transmembrane protein</fullName>
    </recommendedName>
</protein>
<organism evidence="2 3">
    <name type="scientific">Ceratopteris richardii</name>
    <name type="common">Triangle waterfern</name>
    <dbReference type="NCBI Taxonomy" id="49495"/>
    <lineage>
        <taxon>Eukaryota</taxon>
        <taxon>Viridiplantae</taxon>
        <taxon>Streptophyta</taxon>
        <taxon>Embryophyta</taxon>
        <taxon>Tracheophyta</taxon>
        <taxon>Polypodiopsida</taxon>
        <taxon>Polypodiidae</taxon>
        <taxon>Polypodiales</taxon>
        <taxon>Pteridineae</taxon>
        <taxon>Pteridaceae</taxon>
        <taxon>Parkerioideae</taxon>
        <taxon>Ceratopteris</taxon>
    </lineage>
</organism>
<dbReference type="GO" id="GO:0070973">
    <property type="term" value="P:protein localization to endoplasmic reticulum exit site"/>
    <property type="evidence" value="ECO:0007669"/>
    <property type="project" value="UniProtKB-UniRule"/>
</dbReference>
<keyword evidence="1" id="KW-0256">Endoplasmic reticulum</keyword>
<feature type="transmembrane region" description="Helical" evidence="1">
    <location>
        <begin position="36"/>
        <end position="57"/>
    </location>
</feature>
<dbReference type="Proteomes" id="UP000825935">
    <property type="component" value="Chromosome 17"/>
</dbReference>
<keyword evidence="1" id="KW-0472">Membrane</keyword>